<dbReference type="Pfam" id="PF07883">
    <property type="entry name" value="Cupin_2"/>
    <property type="match status" value="1"/>
</dbReference>
<feature type="domain" description="Cupin type-2" evidence="1">
    <location>
        <begin position="103"/>
        <end position="159"/>
    </location>
</feature>
<dbReference type="InterPro" id="IPR014710">
    <property type="entry name" value="RmlC-like_jellyroll"/>
</dbReference>
<name>A0AAW4XNX6_RHORH</name>
<evidence type="ECO:0000259" key="1">
    <source>
        <dbReference type="Pfam" id="PF07883"/>
    </source>
</evidence>
<gene>
    <name evidence="2" type="ORF">LQ384_26195</name>
</gene>
<dbReference type="PANTHER" id="PTHR36156:SF2">
    <property type="entry name" value="CUPIN TYPE-2 DOMAIN-CONTAINING PROTEIN"/>
    <property type="match status" value="1"/>
</dbReference>
<evidence type="ECO:0000313" key="2">
    <source>
        <dbReference type="EMBL" id="MCD2114599.1"/>
    </source>
</evidence>
<dbReference type="InterPro" id="IPR047142">
    <property type="entry name" value="OryJ/VirC-like"/>
</dbReference>
<dbReference type="SUPFAM" id="SSF51182">
    <property type="entry name" value="RmlC-like cupins"/>
    <property type="match status" value="1"/>
</dbReference>
<organism evidence="2 3">
    <name type="scientific">Rhodococcus rhodochrous</name>
    <dbReference type="NCBI Taxonomy" id="1829"/>
    <lineage>
        <taxon>Bacteria</taxon>
        <taxon>Bacillati</taxon>
        <taxon>Actinomycetota</taxon>
        <taxon>Actinomycetes</taxon>
        <taxon>Mycobacteriales</taxon>
        <taxon>Nocardiaceae</taxon>
        <taxon>Rhodococcus</taxon>
    </lineage>
</organism>
<evidence type="ECO:0000313" key="3">
    <source>
        <dbReference type="Proteomes" id="UP001198630"/>
    </source>
</evidence>
<dbReference type="EMBL" id="JAJNCO010000024">
    <property type="protein sequence ID" value="MCD2114599.1"/>
    <property type="molecule type" value="Genomic_DNA"/>
</dbReference>
<dbReference type="Gene3D" id="2.60.120.10">
    <property type="entry name" value="Jelly Rolls"/>
    <property type="match status" value="1"/>
</dbReference>
<dbReference type="InterPro" id="IPR013096">
    <property type="entry name" value="Cupin_2"/>
</dbReference>
<dbReference type="Proteomes" id="UP001198630">
    <property type="component" value="Unassembled WGS sequence"/>
</dbReference>
<protein>
    <submittedName>
        <fullName evidence="2">Cupin domain-containing protein</fullName>
    </submittedName>
</protein>
<dbReference type="CDD" id="cd02231">
    <property type="entry name" value="cupin_BLL6423-like"/>
    <property type="match status" value="1"/>
</dbReference>
<dbReference type="InterPro" id="IPR011051">
    <property type="entry name" value="RmlC_Cupin_sf"/>
</dbReference>
<proteinExistence type="predicted"/>
<dbReference type="PANTHER" id="PTHR36156">
    <property type="entry name" value="SLR2101 PROTEIN"/>
    <property type="match status" value="1"/>
</dbReference>
<comment type="caution">
    <text evidence="2">The sequence shown here is derived from an EMBL/GenBank/DDBJ whole genome shotgun (WGS) entry which is preliminary data.</text>
</comment>
<dbReference type="AlphaFoldDB" id="A0AAW4XNX6"/>
<dbReference type="RefSeq" id="WP_230792558.1">
    <property type="nucleotide sequence ID" value="NZ_JAJNCO010000024.1"/>
</dbReference>
<sequence length="168" mass="18021">MDIKRIVTARTEGGTSVFADLGEPRRATAGGMDIVNVWGTPDGGAQVAAGNIDDPVLFPFFPGPGGTRLCVVHFPPQSEGHDDDTDPEETQPGLIGVFEQDSPGMHTTDSVDYGICLSGEIILELDDGREELVTPGTIVVQRGTRHAWRNRSNEVCTMVYALIGAERI</sequence>
<reference evidence="2" key="1">
    <citation type="submission" date="2021-11" db="EMBL/GenBank/DDBJ databases">
        <title>Development of a sustainable strategy for remediation of hydrocarbon-contaminated territories based on the waste exchange concept.</title>
        <authorList>
            <person name="Elkin A."/>
        </authorList>
    </citation>
    <scope>NUCLEOTIDE SEQUENCE</scope>
    <source>
        <strain evidence="2">IEGM 757</strain>
    </source>
</reference>
<accession>A0AAW4XNX6</accession>